<evidence type="ECO:0000256" key="9">
    <source>
        <dbReference type="SAM" id="Phobius"/>
    </source>
</evidence>
<evidence type="ECO:0000313" key="12">
    <source>
        <dbReference type="Proteomes" id="UP000297975"/>
    </source>
</evidence>
<evidence type="ECO:0000256" key="2">
    <source>
        <dbReference type="ARBA" id="ARBA00022490"/>
    </source>
</evidence>
<dbReference type="Pfam" id="PF01171">
    <property type="entry name" value="ATP_bind_3"/>
    <property type="match status" value="1"/>
</dbReference>
<dbReference type="SMART" id="SM00977">
    <property type="entry name" value="TilS_C"/>
    <property type="match status" value="1"/>
</dbReference>
<dbReference type="Pfam" id="PF11734">
    <property type="entry name" value="TilS_C"/>
    <property type="match status" value="1"/>
</dbReference>
<evidence type="ECO:0000256" key="7">
    <source>
        <dbReference type="ARBA" id="ARBA00048539"/>
    </source>
</evidence>
<evidence type="ECO:0000256" key="1">
    <source>
        <dbReference type="ARBA" id="ARBA00004496"/>
    </source>
</evidence>
<dbReference type="InterPro" id="IPR012795">
    <property type="entry name" value="tRNA_Ile_lys_synt_N"/>
</dbReference>
<evidence type="ECO:0000313" key="11">
    <source>
        <dbReference type="EMBL" id="TFB21022.1"/>
    </source>
</evidence>
<dbReference type="Proteomes" id="UP000297975">
    <property type="component" value="Unassembled WGS sequence"/>
</dbReference>
<reference evidence="11 12" key="1">
    <citation type="submission" date="2019-03" db="EMBL/GenBank/DDBJ databases">
        <authorList>
            <person name="He R.-H."/>
        </authorList>
    </citation>
    <scope>NUCLEOTIDE SEQUENCE [LARGE SCALE GENOMIC DNA]</scope>
    <source>
        <strain evidence="12">SH 714</strain>
    </source>
</reference>
<keyword evidence="9" id="KW-0812">Transmembrane</keyword>
<dbReference type="SUPFAM" id="SSF56037">
    <property type="entry name" value="PheT/TilS domain"/>
    <property type="match status" value="1"/>
</dbReference>
<dbReference type="NCBIfam" id="TIGR02433">
    <property type="entry name" value="lysidine_TilS_C"/>
    <property type="match status" value="1"/>
</dbReference>
<proteinExistence type="inferred from homology"/>
<comment type="subcellular location">
    <subcellularLocation>
        <location evidence="1 8">Cytoplasm</location>
    </subcellularLocation>
</comment>
<keyword evidence="9" id="KW-0472">Membrane</keyword>
<dbReference type="SUPFAM" id="SSF52402">
    <property type="entry name" value="Adenine nucleotide alpha hydrolases-like"/>
    <property type="match status" value="1"/>
</dbReference>
<keyword evidence="9" id="KW-1133">Transmembrane helix</keyword>
<feature type="transmembrane region" description="Helical" evidence="9">
    <location>
        <begin position="21"/>
        <end position="39"/>
    </location>
</feature>
<dbReference type="HAMAP" id="MF_01161">
    <property type="entry name" value="tRNA_Ile_lys_synt"/>
    <property type="match status" value="1"/>
</dbReference>
<accession>A0A4Y8IM98</accession>
<gene>
    <name evidence="8 11" type="primary">tilS</name>
    <name evidence="11" type="ORF">E3U55_09345</name>
</gene>
<dbReference type="GO" id="GO:0005524">
    <property type="term" value="F:ATP binding"/>
    <property type="evidence" value="ECO:0007669"/>
    <property type="project" value="UniProtKB-UniRule"/>
</dbReference>
<dbReference type="AlphaFoldDB" id="A0A4Y8IM98"/>
<keyword evidence="2 8" id="KW-0963">Cytoplasm</keyword>
<dbReference type="PANTHER" id="PTHR43033">
    <property type="entry name" value="TRNA(ILE)-LYSIDINE SYNTHASE-RELATED"/>
    <property type="match status" value="1"/>
</dbReference>
<comment type="caution">
    <text evidence="11">The sequence shown here is derived from an EMBL/GenBank/DDBJ whole genome shotgun (WGS) entry which is preliminary data.</text>
</comment>
<keyword evidence="3 8" id="KW-0436">Ligase</keyword>
<dbReference type="EC" id="6.3.4.19" evidence="8"/>
<dbReference type="EMBL" id="SOPW01000009">
    <property type="protein sequence ID" value="TFB21022.1"/>
    <property type="molecule type" value="Genomic_DNA"/>
</dbReference>
<dbReference type="InterPro" id="IPR014729">
    <property type="entry name" value="Rossmann-like_a/b/a_fold"/>
</dbReference>
<evidence type="ECO:0000256" key="3">
    <source>
        <dbReference type="ARBA" id="ARBA00022598"/>
    </source>
</evidence>
<dbReference type="RefSeq" id="WP_134340164.1">
    <property type="nucleotide sequence ID" value="NZ_SOPW01000009.1"/>
</dbReference>
<dbReference type="Gene3D" id="3.40.50.620">
    <property type="entry name" value="HUPs"/>
    <property type="match status" value="1"/>
</dbReference>
<protein>
    <recommendedName>
        <fullName evidence="8">tRNA(Ile)-lysidine synthase</fullName>
        <ecNumber evidence="8">6.3.4.19</ecNumber>
    </recommendedName>
    <alternativeName>
        <fullName evidence="8">tRNA(Ile)-2-lysyl-cytidine synthase</fullName>
    </alternativeName>
    <alternativeName>
        <fullName evidence="8">tRNA(Ile)-lysidine synthetase</fullName>
    </alternativeName>
</protein>
<comment type="domain">
    <text evidence="8">The N-terminal region contains the highly conserved SGGXDS motif, predicted to be a P-loop motif involved in ATP binding.</text>
</comment>
<keyword evidence="4 8" id="KW-0819">tRNA processing</keyword>
<keyword evidence="5 8" id="KW-0547">Nucleotide-binding</keyword>
<evidence type="ECO:0000256" key="6">
    <source>
        <dbReference type="ARBA" id="ARBA00022840"/>
    </source>
</evidence>
<comment type="similarity">
    <text evidence="8">Belongs to the tRNA(Ile)-lysidine synthase family.</text>
</comment>
<dbReference type="OrthoDB" id="9807403at2"/>
<organism evidence="11 12">
    <name type="scientific">Filobacillus milosensis</name>
    <dbReference type="NCBI Taxonomy" id="94137"/>
    <lineage>
        <taxon>Bacteria</taxon>
        <taxon>Bacillati</taxon>
        <taxon>Bacillota</taxon>
        <taxon>Bacilli</taxon>
        <taxon>Bacillales</taxon>
        <taxon>Bacillaceae</taxon>
        <taxon>Filobacillus</taxon>
    </lineage>
</organism>
<keyword evidence="6 8" id="KW-0067">ATP-binding</keyword>
<dbReference type="PANTHER" id="PTHR43033:SF1">
    <property type="entry name" value="TRNA(ILE)-LYSIDINE SYNTHASE-RELATED"/>
    <property type="match status" value="1"/>
</dbReference>
<dbReference type="Gene3D" id="3.30.465.60">
    <property type="match status" value="1"/>
</dbReference>
<dbReference type="InterPro" id="IPR011063">
    <property type="entry name" value="TilS/TtcA_N"/>
</dbReference>
<name>A0A4Y8IM98_9BACI</name>
<comment type="catalytic activity">
    <reaction evidence="7 8">
        <text>cytidine(34) in tRNA(Ile2) + L-lysine + ATP = lysidine(34) in tRNA(Ile2) + AMP + diphosphate + H(+)</text>
        <dbReference type="Rhea" id="RHEA:43744"/>
        <dbReference type="Rhea" id="RHEA-COMP:10625"/>
        <dbReference type="Rhea" id="RHEA-COMP:10670"/>
        <dbReference type="ChEBI" id="CHEBI:15378"/>
        <dbReference type="ChEBI" id="CHEBI:30616"/>
        <dbReference type="ChEBI" id="CHEBI:32551"/>
        <dbReference type="ChEBI" id="CHEBI:33019"/>
        <dbReference type="ChEBI" id="CHEBI:82748"/>
        <dbReference type="ChEBI" id="CHEBI:83665"/>
        <dbReference type="ChEBI" id="CHEBI:456215"/>
        <dbReference type="EC" id="6.3.4.19"/>
    </reaction>
</comment>
<comment type="function">
    <text evidence="8">Ligates lysine onto the cytidine present at position 34 of the AUA codon-specific tRNA(Ile) that contains the anticodon CAU, in an ATP-dependent manner. Cytidine is converted to lysidine, thus changing the amino acid specificity of the tRNA from methionine to isoleucine.</text>
</comment>
<dbReference type="CDD" id="cd01992">
    <property type="entry name" value="TilS_N"/>
    <property type="match status" value="1"/>
</dbReference>
<dbReference type="InterPro" id="IPR012796">
    <property type="entry name" value="Lysidine-tRNA-synth_C"/>
</dbReference>
<keyword evidence="12" id="KW-1185">Reference proteome</keyword>
<dbReference type="GO" id="GO:0032267">
    <property type="term" value="F:tRNA(Ile)-lysidine synthase activity"/>
    <property type="evidence" value="ECO:0007669"/>
    <property type="project" value="UniProtKB-EC"/>
</dbReference>
<feature type="binding site" evidence="8">
    <location>
        <begin position="26"/>
        <end position="31"/>
    </location>
    <ligand>
        <name>ATP</name>
        <dbReference type="ChEBI" id="CHEBI:30616"/>
    </ligand>
</feature>
<evidence type="ECO:0000259" key="10">
    <source>
        <dbReference type="SMART" id="SM00977"/>
    </source>
</evidence>
<dbReference type="GO" id="GO:0006400">
    <property type="term" value="P:tRNA modification"/>
    <property type="evidence" value="ECO:0007669"/>
    <property type="project" value="UniProtKB-UniRule"/>
</dbReference>
<dbReference type="NCBIfam" id="TIGR02432">
    <property type="entry name" value="lysidine_TilS_N"/>
    <property type="match status" value="1"/>
</dbReference>
<dbReference type="InterPro" id="IPR012094">
    <property type="entry name" value="tRNA_Ile_lys_synt"/>
</dbReference>
<sequence length="453" mass="52678">MNKQIDKYNQKHQLFEQGDTLFLAVSGGPDSLALLYYFVSIQASWNLKLYTLTVDHQLRGQDSLNDALFVKEVCEKLGVPCSIGQVDVAAYKRLNRVSTQVAARELRYQFFKEQMQEHSEAKLVFGHHQDDLVESMVMQFSKGVRPNGIPVKRSFDNHIIIRPFLCLTKDDIWQYIKEHQLSPRIDSSNDEDDYTRNRVRHHVIPLLKSENPNLQKSMAQLQGQLLEDDELLMDLASKELQKIATFHKEKVSFLISEFKGMSLSLQRRTFHLILNYLHSAYSFDKDYFEPFIEWLYSTQSNSQYRISDHFTFVKAYDECQIIKGSFKTQPYELQLSIGDALTLPNGWVVRVHEVESPSNMSSNQILCDKNHMEFPLTVRTRQSGDRIKPIGMDGHKKIKSLFIDQKIPEYLRDEWPIIVNGDGEIIWVPYICKSHLVKDSHNKLVQITIDNND</sequence>
<evidence type="ECO:0000256" key="5">
    <source>
        <dbReference type="ARBA" id="ARBA00022741"/>
    </source>
</evidence>
<evidence type="ECO:0000256" key="4">
    <source>
        <dbReference type="ARBA" id="ARBA00022694"/>
    </source>
</evidence>
<dbReference type="SUPFAM" id="SSF82829">
    <property type="entry name" value="MesJ substrate recognition domain-like"/>
    <property type="match status" value="1"/>
</dbReference>
<feature type="domain" description="Lysidine-tRNA(Ile) synthetase C-terminal" evidence="10">
    <location>
        <begin position="376"/>
        <end position="449"/>
    </location>
</feature>
<dbReference type="GO" id="GO:0005737">
    <property type="term" value="C:cytoplasm"/>
    <property type="evidence" value="ECO:0007669"/>
    <property type="project" value="UniProtKB-SubCell"/>
</dbReference>
<evidence type="ECO:0000256" key="8">
    <source>
        <dbReference type="HAMAP-Rule" id="MF_01161"/>
    </source>
</evidence>